<evidence type="ECO:0000313" key="4">
    <source>
        <dbReference type="EMBL" id="CAG9766761.1"/>
    </source>
</evidence>
<dbReference type="Proteomes" id="UP001152799">
    <property type="component" value="Chromosome 3"/>
</dbReference>
<evidence type="ECO:0000256" key="1">
    <source>
        <dbReference type="ARBA" id="ARBA00010971"/>
    </source>
</evidence>
<proteinExistence type="inferred from homology"/>
<protein>
    <submittedName>
        <fullName evidence="4">Uncharacterized protein</fullName>
    </submittedName>
</protein>
<reference evidence="4" key="1">
    <citation type="submission" date="2022-01" db="EMBL/GenBank/DDBJ databases">
        <authorList>
            <person name="King R."/>
        </authorList>
    </citation>
    <scope>NUCLEOTIDE SEQUENCE</scope>
</reference>
<name>A0A9N9MQ24_9CUCU</name>
<feature type="active site" description="Proton acceptor" evidence="2">
    <location>
        <position position="47"/>
    </location>
</feature>
<keyword evidence="5" id="KW-1185">Reference proteome</keyword>
<accession>A0A9N9MQ24</accession>
<dbReference type="InterPro" id="IPR007702">
    <property type="entry name" value="Janus"/>
</dbReference>
<organism evidence="4 5">
    <name type="scientific">Ceutorhynchus assimilis</name>
    <name type="common">cabbage seed weevil</name>
    <dbReference type="NCBI Taxonomy" id="467358"/>
    <lineage>
        <taxon>Eukaryota</taxon>
        <taxon>Metazoa</taxon>
        <taxon>Ecdysozoa</taxon>
        <taxon>Arthropoda</taxon>
        <taxon>Hexapoda</taxon>
        <taxon>Insecta</taxon>
        <taxon>Pterygota</taxon>
        <taxon>Neoptera</taxon>
        <taxon>Endopterygota</taxon>
        <taxon>Coleoptera</taxon>
        <taxon>Polyphaga</taxon>
        <taxon>Cucujiformia</taxon>
        <taxon>Curculionidae</taxon>
        <taxon>Ceutorhynchinae</taxon>
        <taxon>Ceutorhynchus</taxon>
    </lineage>
</organism>
<dbReference type="Pfam" id="PF05005">
    <property type="entry name" value="Ocnus"/>
    <property type="match status" value="1"/>
</dbReference>
<dbReference type="SUPFAM" id="SSF143724">
    <property type="entry name" value="PHP14-like"/>
    <property type="match status" value="1"/>
</dbReference>
<dbReference type="Gene3D" id="3.50.20.20">
    <property type="entry name" value="Janus/Ocnus"/>
    <property type="match status" value="1"/>
</dbReference>
<dbReference type="OrthoDB" id="10249612at2759"/>
<dbReference type="AlphaFoldDB" id="A0A9N9MQ24"/>
<gene>
    <name evidence="4" type="ORF">CEUTPL_LOCUS7334</name>
</gene>
<comment type="similarity">
    <text evidence="1">Belongs to the janus family.</text>
</comment>
<evidence type="ECO:0000256" key="2">
    <source>
        <dbReference type="PIRSR" id="PIRSR607702-1"/>
    </source>
</evidence>
<dbReference type="InterPro" id="IPR038596">
    <property type="entry name" value="Janus_sf"/>
</dbReference>
<feature type="binding site" evidence="3">
    <location>
        <position position="21"/>
    </location>
    <ligand>
        <name>substrate</name>
    </ligand>
</feature>
<evidence type="ECO:0000256" key="3">
    <source>
        <dbReference type="PIRSR" id="PIRSR607702-2"/>
    </source>
</evidence>
<dbReference type="EMBL" id="OU892279">
    <property type="protein sequence ID" value="CAG9766761.1"/>
    <property type="molecule type" value="Genomic_DNA"/>
</dbReference>
<sequence length="70" mass="7377">MASSAIPEIKNVDIDPNGTFKYILIKVGCNGAGEKLIVRGYAECGYHGSAPSEALFIGDFLQLTTPISSS</sequence>
<evidence type="ECO:0000313" key="5">
    <source>
        <dbReference type="Proteomes" id="UP001152799"/>
    </source>
</evidence>